<dbReference type="Gene3D" id="2.60.40.420">
    <property type="entry name" value="Cupredoxins - blue copper proteins"/>
    <property type="match status" value="1"/>
</dbReference>
<evidence type="ECO:0000256" key="2">
    <source>
        <dbReference type="ARBA" id="ARBA00007866"/>
    </source>
</evidence>
<dbReference type="KEGG" id="mama:GII36_02060"/>
<evidence type="ECO:0000313" key="20">
    <source>
        <dbReference type="EMBL" id="QHN42634.1"/>
    </source>
</evidence>
<feature type="domain" description="Cytochrome oxidase subunit II transmembrane region profile" evidence="19">
    <location>
        <begin position="67"/>
        <end position="163"/>
    </location>
</feature>
<dbReference type="InterPro" id="IPR002429">
    <property type="entry name" value="CcO_II-like_C"/>
</dbReference>
<keyword evidence="9 17" id="KW-1133">Transmembrane helix</keyword>
<keyword evidence="13" id="KW-0449">Lipoprotein</keyword>
<gene>
    <name evidence="20" type="ORF">GII36_02060</name>
</gene>
<sequence>MVAAQVAQNASSWTNEVKSVACSFKYTRIRLRSCCHKRYHRSNMKRFLKASIIPLGVSAFVVLMWVLLRGVDIPVLMPSGQVADSQRKLLIFTVILSLVVIIPVFVILTVFALRYREGGKADYKPEWDGSAKLEALWWGIPIVIIGILSVVTWQTSHSLDPYKPIASDKKPLEVQVVALQWKWLFLYPEYEVATVNELPLPVDRPVHFSLAADAPMSAFWIPALGSQIYSMNGMDSQLNLIANKTGEYKGYNTNINGEGYAKMTFTAKVMPEVDFTSWTLTAPEKAMKAGDMIDESTYKMLAKPSVISEPQTYHLMDKNLYNTIVMKYMGHGQSSAATSDSHDMSTMDHSQMEAM</sequence>
<keyword evidence="10 15" id="KW-0560">Oxidoreductase</keyword>
<dbReference type="GO" id="GO:0004129">
    <property type="term" value="F:cytochrome-c oxidase activity"/>
    <property type="evidence" value="ECO:0007669"/>
    <property type="project" value="UniProtKB-UniRule"/>
</dbReference>
<proteinExistence type="inferred from homology"/>
<dbReference type="SUPFAM" id="SSF81464">
    <property type="entry name" value="Cytochrome c oxidase subunit II-like, transmembrane region"/>
    <property type="match status" value="1"/>
</dbReference>
<dbReference type="PROSITE" id="PS50857">
    <property type="entry name" value="COX2_CUA"/>
    <property type="match status" value="1"/>
</dbReference>
<evidence type="ECO:0000313" key="21">
    <source>
        <dbReference type="Proteomes" id="UP001059824"/>
    </source>
</evidence>
<evidence type="ECO:0000256" key="17">
    <source>
        <dbReference type="SAM" id="Phobius"/>
    </source>
</evidence>
<comment type="subcellular location">
    <subcellularLocation>
        <location evidence="1">Cell membrane</location>
        <topology evidence="1">Multi-pass membrane protein</topology>
    </subcellularLocation>
</comment>
<dbReference type="CDD" id="cd04212">
    <property type="entry name" value="CuRO_UO_II"/>
    <property type="match status" value="1"/>
</dbReference>
<evidence type="ECO:0000256" key="6">
    <source>
        <dbReference type="ARBA" id="ARBA00022692"/>
    </source>
</evidence>
<dbReference type="Proteomes" id="UP001059824">
    <property type="component" value="Chromosome"/>
</dbReference>
<evidence type="ECO:0000259" key="18">
    <source>
        <dbReference type="PROSITE" id="PS50857"/>
    </source>
</evidence>
<evidence type="ECO:0000256" key="8">
    <source>
        <dbReference type="ARBA" id="ARBA00022982"/>
    </source>
</evidence>
<dbReference type="InterPro" id="IPR034227">
    <property type="entry name" value="CuRO_UO_II"/>
</dbReference>
<keyword evidence="21" id="KW-1185">Reference proteome</keyword>
<dbReference type="GO" id="GO:0005507">
    <property type="term" value="F:copper ion binding"/>
    <property type="evidence" value="ECO:0007669"/>
    <property type="project" value="InterPro"/>
</dbReference>
<dbReference type="Pfam" id="PF06481">
    <property type="entry name" value="COX_ARM"/>
    <property type="match status" value="1"/>
</dbReference>
<evidence type="ECO:0000259" key="19">
    <source>
        <dbReference type="PROSITE" id="PS50999"/>
    </source>
</evidence>
<dbReference type="PANTHER" id="PTHR22888">
    <property type="entry name" value="CYTOCHROME C OXIDASE, SUBUNIT II"/>
    <property type="match status" value="1"/>
</dbReference>
<evidence type="ECO:0000256" key="3">
    <source>
        <dbReference type="ARBA" id="ARBA00022448"/>
    </source>
</evidence>
<dbReference type="InterPro" id="IPR045187">
    <property type="entry name" value="CcO_II"/>
</dbReference>
<dbReference type="Gene3D" id="1.10.287.90">
    <property type="match status" value="1"/>
</dbReference>
<dbReference type="GO" id="GO:0009486">
    <property type="term" value="F:cytochrome bo3 ubiquinol oxidase activity"/>
    <property type="evidence" value="ECO:0007669"/>
    <property type="project" value="InterPro"/>
</dbReference>
<dbReference type="InterPro" id="IPR006333">
    <property type="entry name" value="Cyt_o_ubiquinol_oxidase_su2"/>
</dbReference>
<feature type="transmembrane region" description="Helical" evidence="17">
    <location>
        <begin position="88"/>
        <end position="114"/>
    </location>
</feature>
<keyword evidence="7" id="KW-0732">Signal</keyword>
<dbReference type="InterPro" id="IPR010514">
    <property type="entry name" value="COX_ARM"/>
</dbReference>
<evidence type="ECO:0000256" key="10">
    <source>
        <dbReference type="ARBA" id="ARBA00023002"/>
    </source>
</evidence>
<evidence type="ECO:0000256" key="15">
    <source>
        <dbReference type="PIRNR" id="PIRNR000292"/>
    </source>
</evidence>
<keyword evidence="6 17" id="KW-0812">Transmembrane</keyword>
<evidence type="ECO:0000256" key="5">
    <source>
        <dbReference type="ARBA" id="ARBA00022660"/>
    </source>
</evidence>
<dbReference type="InterPro" id="IPR008972">
    <property type="entry name" value="Cupredoxin"/>
</dbReference>
<evidence type="ECO:0000256" key="7">
    <source>
        <dbReference type="ARBA" id="ARBA00022729"/>
    </source>
</evidence>
<dbReference type="AlphaFoldDB" id="A0A857MJ82"/>
<evidence type="ECO:0000256" key="16">
    <source>
        <dbReference type="SAM" id="MobiDB-lite"/>
    </source>
</evidence>
<dbReference type="InterPro" id="IPR036257">
    <property type="entry name" value="Cyt_c_oxidase_su2_TM_sf"/>
</dbReference>
<evidence type="ECO:0000256" key="11">
    <source>
        <dbReference type="ARBA" id="ARBA00023136"/>
    </source>
</evidence>
<dbReference type="EMBL" id="CP045921">
    <property type="protein sequence ID" value="QHN42634.1"/>
    <property type="molecule type" value="Genomic_DNA"/>
</dbReference>
<evidence type="ECO:0000256" key="13">
    <source>
        <dbReference type="ARBA" id="ARBA00023288"/>
    </source>
</evidence>
<dbReference type="PROSITE" id="PS50999">
    <property type="entry name" value="COX2_TM"/>
    <property type="match status" value="1"/>
</dbReference>
<evidence type="ECO:0000256" key="9">
    <source>
        <dbReference type="ARBA" id="ARBA00022989"/>
    </source>
</evidence>
<keyword evidence="11 15" id="KW-0472">Membrane</keyword>
<keyword evidence="3 15" id="KW-0813">Transport</keyword>
<dbReference type="PIRSF" id="PIRSF000292">
    <property type="entry name" value="Ubi_od_II"/>
    <property type="match status" value="1"/>
</dbReference>
<dbReference type="InterPro" id="IPR011759">
    <property type="entry name" value="Cyt_c_oxidase_su2_TM_dom"/>
</dbReference>
<keyword evidence="5 15" id="KW-0679">Respiratory chain</keyword>
<dbReference type="PANTHER" id="PTHR22888:SF18">
    <property type="entry name" value="CYTOCHROME BO(3) UBIQUINOL OXIDASE SUBUNIT 2"/>
    <property type="match status" value="1"/>
</dbReference>
<dbReference type="SUPFAM" id="SSF49503">
    <property type="entry name" value="Cupredoxins"/>
    <property type="match status" value="1"/>
</dbReference>
<dbReference type="GO" id="GO:0005886">
    <property type="term" value="C:plasma membrane"/>
    <property type="evidence" value="ECO:0007669"/>
    <property type="project" value="UniProtKB-SubCell"/>
</dbReference>
<keyword evidence="12" id="KW-0564">Palmitate</keyword>
<name>A0A857MJ82_9BACT</name>
<protein>
    <recommendedName>
        <fullName evidence="14">Ubiquinol oxidase polypeptide II</fullName>
    </recommendedName>
</protein>
<evidence type="ECO:0000256" key="1">
    <source>
        <dbReference type="ARBA" id="ARBA00004651"/>
    </source>
</evidence>
<feature type="transmembrane region" description="Helical" evidence="17">
    <location>
        <begin position="47"/>
        <end position="68"/>
    </location>
</feature>
<keyword evidence="8 15" id="KW-0249">Electron transport</keyword>
<evidence type="ECO:0000256" key="4">
    <source>
        <dbReference type="ARBA" id="ARBA00022475"/>
    </source>
</evidence>
<organism evidence="20 21">
    <name type="scientific">Candidatus Mycosynbacter amalyticus</name>
    <dbReference type="NCBI Taxonomy" id="2665156"/>
    <lineage>
        <taxon>Bacteria</taxon>
        <taxon>Candidatus Saccharimonadota</taxon>
        <taxon>Candidatus Saccharimonadota incertae sedis</taxon>
        <taxon>Candidatus Mycosynbacter</taxon>
    </lineage>
</organism>
<reference evidence="20" key="1">
    <citation type="journal article" date="2021" name="Nat. Microbiol.">
        <title>Cocultivation of an ultrasmall environmental parasitic bacterium with lytic ability against bacteria associated with wastewater foams.</title>
        <authorList>
            <person name="Batinovic S."/>
            <person name="Rose J.J.A."/>
            <person name="Ratcliffe J."/>
            <person name="Seviour R.J."/>
            <person name="Petrovski S."/>
        </authorList>
    </citation>
    <scope>NUCLEOTIDE SEQUENCE</scope>
    <source>
        <strain evidence="20">JR1</strain>
    </source>
</reference>
<keyword evidence="4 15" id="KW-1003">Cell membrane</keyword>
<feature type="transmembrane region" description="Helical" evidence="17">
    <location>
        <begin position="135"/>
        <end position="153"/>
    </location>
</feature>
<feature type="region of interest" description="Disordered" evidence="16">
    <location>
        <begin position="333"/>
        <end position="355"/>
    </location>
</feature>
<evidence type="ECO:0000256" key="14">
    <source>
        <dbReference type="ARBA" id="ARBA00030198"/>
    </source>
</evidence>
<dbReference type="GO" id="GO:0042773">
    <property type="term" value="P:ATP synthesis coupled electron transport"/>
    <property type="evidence" value="ECO:0007669"/>
    <property type="project" value="TreeGrafter"/>
</dbReference>
<accession>A0A857MJ82</accession>
<evidence type="ECO:0000256" key="12">
    <source>
        <dbReference type="ARBA" id="ARBA00023139"/>
    </source>
</evidence>
<feature type="domain" description="Cytochrome oxidase subunit II copper A binding" evidence="18">
    <location>
        <begin position="169"/>
        <end position="281"/>
    </location>
</feature>
<dbReference type="GO" id="GO:0016682">
    <property type="term" value="F:oxidoreductase activity, acting on diphenols and related substances as donors, oxygen as acceptor"/>
    <property type="evidence" value="ECO:0007669"/>
    <property type="project" value="InterPro"/>
</dbReference>
<comment type="similarity">
    <text evidence="2 15">Belongs to the cytochrome c oxidase subunit 2 family.</text>
</comment>